<accession>A0A9J6DBX0</accession>
<sequence>MVLANNENISSRRSYTTEHLKYPVNREVLLKALSNSEAGLRLLLPGAFRRGLLAVMTQALRAAREGQGQPVHFRRPALAVSHVSLPSHAKRAGVGRAALAQIPKPRFQVTRRQKSETTTSYISSRRVCFGADANDMVPPTPGPSGRPRFDRHAAASAARRKTGRAPASKKAQQKPRKSHLEKGVQTNISSGR</sequence>
<evidence type="ECO:0000313" key="2">
    <source>
        <dbReference type="EMBL" id="KAH8019583.1"/>
    </source>
</evidence>
<evidence type="ECO:0000256" key="1">
    <source>
        <dbReference type="SAM" id="MobiDB-lite"/>
    </source>
</evidence>
<reference evidence="2" key="2">
    <citation type="submission" date="2021-09" db="EMBL/GenBank/DDBJ databases">
        <authorList>
            <person name="Jia N."/>
            <person name="Wang J."/>
            <person name="Shi W."/>
            <person name="Du L."/>
            <person name="Sun Y."/>
            <person name="Zhan W."/>
            <person name="Jiang J."/>
            <person name="Wang Q."/>
            <person name="Zhang B."/>
            <person name="Ji P."/>
            <person name="Sakyi L.B."/>
            <person name="Cui X."/>
            <person name="Yuan T."/>
            <person name="Jiang B."/>
            <person name="Yang W."/>
            <person name="Lam T.T.-Y."/>
            <person name="Chang Q."/>
            <person name="Ding S."/>
            <person name="Wang X."/>
            <person name="Zhu J."/>
            <person name="Ruan X."/>
            <person name="Zhao L."/>
            <person name="Wei J."/>
            <person name="Que T."/>
            <person name="Du C."/>
            <person name="Cheng J."/>
            <person name="Dai P."/>
            <person name="Han X."/>
            <person name="Huang E."/>
            <person name="Gao Y."/>
            <person name="Liu J."/>
            <person name="Shao H."/>
            <person name="Ye R."/>
            <person name="Li L."/>
            <person name="Wei W."/>
            <person name="Wang X."/>
            <person name="Wang C."/>
            <person name="Huo Q."/>
            <person name="Li W."/>
            <person name="Guo W."/>
            <person name="Chen H."/>
            <person name="Chen S."/>
            <person name="Zhou L."/>
            <person name="Zhou L."/>
            <person name="Ni X."/>
            <person name="Tian J."/>
            <person name="Zhou Y."/>
            <person name="Sheng Y."/>
            <person name="Liu T."/>
            <person name="Pan Y."/>
            <person name="Xia L."/>
            <person name="Li J."/>
            <person name="Zhao F."/>
            <person name="Cao W."/>
        </authorList>
    </citation>
    <scope>NUCLEOTIDE SEQUENCE</scope>
    <source>
        <strain evidence="2">Rmic-2018</strain>
        <tissue evidence="2">Larvae</tissue>
    </source>
</reference>
<organism evidence="2 3">
    <name type="scientific">Rhipicephalus microplus</name>
    <name type="common">Cattle tick</name>
    <name type="synonym">Boophilus microplus</name>
    <dbReference type="NCBI Taxonomy" id="6941"/>
    <lineage>
        <taxon>Eukaryota</taxon>
        <taxon>Metazoa</taxon>
        <taxon>Ecdysozoa</taxon>
        <taxon>Arthropoda</taxon>
        <taxon>Chelicerata</taxon>
        <taxon>Arachnida</taxon>
        <taxon>Acari</taxon>
        <taxon>Parasitiformes</taxon>
        <taxon>Ixodida</taxon>
        <taxon>Ixodoidea</taxon>
        <taxon>Ixodidae</taxon>
        <taxon>Rhipicephalinae</taxon>
        <taxon>Rhipicephalus</taxon>
        <taxon>Boophilus</taxon>
    </lineage>
</organism>
<evidence type="ECO:0000313" key="3">
    <source>
        <dbReference type="Proteomes" id="UP000821866"/>
    </source>
</evidence>
<dbReference type="AlphaFoldDB" id="A0A9J6DBX0"/>
<proteinExistence type="predicted"/>
<feature type="region of interest" description="Disordered" evidence="1">
    <location>
        <begin position="132"/>
        <end position="192"/>
    </location>
</feature>
<dbReference type="Proteomes" id="UP000821866">
    <property type="component" value="Chromosome 8"/>
</dbReference>
<reference evidence="2" key="1">
    <citation type="journal article" date="2020" name="Cell">
        <title>Large-Scale Comparative Analyses of Tick Genomes Elucidate Their Genetic Diversity and Vector Capacities.</title>
        <authorList>
            <consortium name="Tick Genome and Microbiome Consortium (TIGMIC)"/>
            <person name="Jia N."/>
            <person name="Wang J."/>
            <person name="Shi W."/>
            <person name="Du L."/>
            <person name="Sun Y."/>
            <person name="Zhan W."/>
            <person name="Jiang J.F."/>
            <person name="Wang Q."/>
            <person name="Zhang B."/>
            <person name="Ji P."/>
            <person name="Bell-Sakyi L."/>
            <person name="Cui X.M."/>
            <person name="Yuan T.T."/>
            <person name="Jiang B.G."/>
            <person name="Yang W.F."/>
            <person name="Lam T.T."/>
            <person name="Chang Q.C."/>
            <person name="Ding S.J."/>
            <person name="Wang X.J."/>
            <person name="Zhu J.G."/>
            <person name="Ruan X.D."/>
            <person name="Zhao L."/>
            <person name="Wei J.T."/>
            <person name="Ye R.Z."/>
            <person name="Que T.C."/>
            <person name="Du C.H."/>
            <person name="Zhou Y.H."/>
            <person name="Cheng J.X."/>
            <person name="Dai P.F."/>
            <person name="Guo W.B."/>
            <person name="Han X.H."/>
            <person name="Huang E.J."/>
            <person name="Li L.F."/>
            <person name="Wei W."/>
            <person name="Gao Y.C."/>
            <person name="Liu J.Z."/>
            <person name="Shao H.Z."/>
            <person name="Wang X."/>
            <person name="Wang C.C."/>
            <person name="Yang T.C."/>
            <person name="Huo Q.B."/>
            <person name="Li W."/>
            <person name="Chen H.Y."/>
            <person name="Chen S.E."/>
            <person name="Zhou L.G."/>
            <person name="Ni X.B."/>
            <person name="Tian J.H."/>
            <person name="Sheng Y."/>
            <person name="Liu T."/>
            <person name="Pan Y.S."/>
            <person name="Xia L.Y."/>
            <person name="Li J."/>
            <person name="Zhao F."/>
            <person name="Cao W.C."/>
        </authorList>
    </citation>
    <scope>NUCLEOTIDE SEQUENCE</scope>
    <source>
        <strain evidence="2">Rmic-2018</strain>
    </source>
</reference>
<dbReference type="EMBL" id="JABSTU010000010">
    <property type="protein sequence ID" value="KAH8019583.1"/>
    <property type="molecule type" value="Genomic_DNA"/>
</dbReference>
<name>A0A9J6DBX0_RHIMP</name>
<comment type="caution">
    <text evidence="2">The sequence shown here is derived from an EMBL/GenBank/DDBJ whole genome shotgun (WGS) entry which is preliminary data.</text>
</comment>
<keyword evidence="3" id="KW-1185">Reference proteome</keyword>
<protein>
    <submittedName>
        <fullName evidence="2">Uncharacterized protein</fullName>
    </submittedName>
</protein>
<gene>
    <name evidence="2" type="ORF">HPB51_020282</name>
</gene>